<organism evidence="1">
    <name type="scientific">Magnetococcus massalia (strain MO-1)</name>
    <dbReference type="NCBI Taxonomy" id="451514"/>
    <lineage>
        <taxon>Bacteria</taxon>
        <taxon>Pseudomonadati</taxon>
        <taxon>Pseudomonadota</taxon>
        <taxon>Magnetococcia</taxon>
        <taxon>Magnetococcales</taxon>
        <taxon>Magnetococcaceae</taxon>
        <taxon>Magnetococcus</taxon>
    </lineage>
</organism>
<dbReference type="GO" id="GO:0019068">
    <property type="term" value="P:virion assembly"/>
    <property type="evidence" value="ECO:0007669"/>
    <property type="project" value="InterPro"/>
</dbReference>
<dbReference type="AlphaFoldDB" id="A0A1S7LGF0"/>
<reference evidence="1" key="1">
    <citation type="submission" date="2015-04" db="EMBL/GenBank/DDBJ databases">
        <authorList>
            <person name="Syromyatnikov M.Y."/>
            <person name="Popov V.N."/>
        </authorList>
    </citation>
    <scope>NUCLEOTIDE SEQUENCE</scope>
    <source>
        <strain evidence="1">MO-1</strain>
    </source>
</reference>
<dbReference type="EMBL" id="LO017727">
    <property type="protein sequence ID" value="CRH06032.1"/>
    <property type="molecule type" value="Genomic_DNA"/>
</dbReference>
<protein>
    <submittedName>
        <fullName evidence="1">Uncharacterized protein</fullName>
    </submittedName>
</protein>
<sequence length="115" mass="12922">MDWHKAVSDLDQICRDTFGIPVLYTPQEFGVSSKELIGLFDEQREVVTLMGGMETEVQRPVLEVSSQELGVIPARGDQVTIQNRLYRVLEHQPPWAGQPAADAGEDKRSLCNILR</sequence>
<dbReference type="Pfam" id="PF05354">
    <property type="entry name" value="Phage_attach"/>
    <property type="match status" value="1"/>
</dbReference>
<evidence type="ECO:0000313" key="1">
    <source>
        <dbReference type="EMBL" id="CRH06032.1"/>
    </source>
</evidence>
<accession>A0A1S7LGF0</accession>
<name>A0A1S7LGF0_MAGMO</name>
<dbReference type="InterPro" id="IPR053734">
    <property type="entry name" value="Phage_Head-Tail_Connect_sf"/>
</dbReference>
<dbReference type="InterPro" id="IPR008018">
    <property type="entry name" value="Phage_tail_attach_FII"/>
</dbReference>
<dbReference type="Gene3D" id="2.40.10.180">
    <property type="entry name" value="Phage tail proteins"/>
    <property type="match status" value="1"/>
</dbReference>
<gene>
    <name evidence="1" type="ORF">MAGMO_1856</name>
</gene>
<proteinExistence type="predicted"/>